<dbReference type="Proteomes" id="UP000059680">
    <property type="component" value="Chromosome 1"/>
</dbReference>
<keyword evidence="2" id="KW-1185">Reference proteome</keyword>
<name>A0A0P0VBT2_ORYSJ</name>
<dbReference type="EMBL" id="AP014957">
    <property type="protein sequence ID" value="BAS75805.1"/>
    <property type="molecule type" value="Genomic_DNA"/>
</dbReference>
<organism evidence="1 2">
    <name type="scientific">Oryza sativa subsp. japonica</name>
    <name type="common">Rice</name>
    <dbReference type="NCBI Taxonomy" id="39947"/>
    <lineage>
        <taxon>Eukaryota</taxon>
        <taxon>Viridiplantae</taxon>
        <taxon>Streptophyta</taxon>
        <taxon>Embryophyta</taxon>
        <taxon>Tracheophyta</taxon>
        <taxon>Spermatophyta</taxon>
        <taxon>Magnoliopsida</taxon>
        <taxon>Liliopsida</taxon>
        <taxon>Poales</taxon>
        <taxon>Poaceae</taxon>
        <taxon>BOP clade</taxon>
        <taxon>Oryzoideae</taxon>
        <taxon>Oryzeae</taxon>
        <taxon>Oryzinae</taxon>
        <taxon>Oryza</taxon>
        <taxon>Oryza sativa</taxon>
    </lineage>
</organism>
<dbReference type="InParanoid" id="A0A0P0VBT2"/>
<evidence type="ECO:0000313" key="1">
    <source>
        <dbReference type="EMBL" id="BAS75805.1"/>
    </source>
</evidence>
<dbReference type="Gramene" id="Os01t0908001-01">
    <property type="protein sequence ID" value="Os01t0908001-01"/>
    <property type="gene ID" value="Os01g0908001"/>
</dbReference>
<reference evidence="1 2" key="3">
    <citation type="journal article" date="2013" name="Rice">
        <title>Improvement of the Oryza sativa Nipponbare reference genome using next generation sequence and optical map data.</title>
        <authorList>
            <person name="Kawahara Y."/>
            <person name="de la Bastide M."/>
            <person name="Hamilton J.P."/>
            <person name="Kanamori H."/>
            <person name="McCombie W.R."/>
            <person name="Ouyang S."/>
            <person name="Schwartz D.C."/>
            <person name="Tanaka T."/>
            <person name="Wu J."/>
            <person name="Zhou S."/>
            <person name="Childs K.L."/>
            <person name="Davidson R.M."/>
            <person name="Lin H."/>
            <person name="Quesada-Ocampo L."/>
            <person name="Vaillancourt B."/>
            <person name="Sakai H."/>
            <person name="Lee S.S."/>
            <person name="Kim J."/>
            <person name="Numa H."/>
            <person name="Itoh T."/>
            <person name="Buell C.R."/>
            <person name="Matsumoto T."/>
        </authorList>
    </citation>
    <scope>NUCLEOTIDE SEQUENCE [LARGE SCALE GENOMIC DNA]</scope>
    <source>
        <strain evidence="2">cv. Nipponbare</strain>
    </source>
</reference>
<dbReference type="PaxDb" id="39947-A0A0P0VBT2"/>
<proteinExistence type="predicted"/>
<evidence type="ECO:0000313" key="2">
    <source>
        <dbReference type="Proteomes" id="UP000059680"/>
    </source>
</evidence>
<gene>
    <name evidence="1" type="ordered locus">Os01g0908001</name>
    <name evidence="1" type="ORF">OSNPB_010908001</name>
</gene>
<reference evidence="1 2" key="2">
    <citation type="journal article" date="2013" name="Plant Cell Physiol.">
        <title>Rice Annotation Project Database (RAP-DB): an integrative and interactive database for rice genomics.</title>
        <authorList>
            <person name="Sakai H."/>
            <person name="Lee S.S."/>
            <person name="Tanaka T."/>
            <person name="Numa H."/>
            <person name="Kim J."/>
            <person name="Kawahara Y."/>
            <person name="Wakimoto H."/>
            <person name="Yang C.C."/>
            <person name="Iwamoto M."/>
            <person name="Abe T."/>
            <person name="Yamada Y."/>
            <person name="Muto A."/>
            <person name="Inokuchi H."/>
            <person name="Ikemura T."/>
            <person name="Matsumoto T."/>
            <person name="Sasaki T."/>
            <person name="Itoh T."/>
        </authorList>
    </citation>
    <scope>NUCLEOTIDE SEQUENCE [LARGE SCALE GENOMIC DNA]</scope>
    <source>
        <strain evidence="2">cv. Nipponbare</strain>
    </source>
</reference>
<reference evidence="2" key="1">
    <citation type="journal article" date="2005" name="Nature">
        <title>The map-based sequence of the rice genome.</title>
        <authorList>
            <consortium name="International rice genome sequencing project (IRGSP)"/>
            <person name="Matsumoto T."/>
            <person name="Wu J."/>
            <person name="Kanamori H."/>
            <person name="Katayose Y."/>
            <person name="Fujisawa M."/>
            <person name="Namiki N."/>
            <person name="Mizuno H."/>
            <person name="Yamamoto K."/>
            <person name="Antonio B.A."/>
            <person name="Baba T."/>
            <person name="Sakata K."/>
            <person name="Nagamura Y."/>
            <person name="Aoki H."/>
            <person name="Arikawa K."/>
            <person name="Arita K."/>
            <person name="Bito T."/>
            <person name="Chiden Y."/>
            <person name="Fujitsuka N."/>
            <person name="Fukunaka R."/>
            <person name="Hamada M."/>
            <person name="Harada C."/>
            <person name="Hayashi A."/>
            <person name="Hijishita S."/>
            <person name="Honda M."/>
            <person name="Hosokawa S."/>
            <person name="Ichikawa Y."/>
            <person name="Idonuma A."/>
            <person name="Iijima M."/>
            <person name="Ikeda M."/>
            <person name="Ikeno M."/>
            <person name="Ito K."/>
            <person name="Ito S."/>
            <person name="Ito T."/>
            <person name="Ito Y."/>
            <person name="Ito Y."/>
            <person name="Iwabuchi A."/>
            <person name="Kamiya K."/>
            <person name="Karasawa W."/>
            <person name="Kurita K."/>
            <person name="Katagiri S."/>
            <person name="Kikuta A."/>
            <person name="Kobayashi H."/>
            <person name="Kobayashi N."/>
            <person name="Machita K."/>
            <person name="Maehara T."/>
            <person name="Masukawa M."/>
            <person name="Mizubayashi T."/>
            <person name="Mukai Y."/>
            <person name="Nagasaki H."/>
            <person name="Nagata Y."/>
            <person name="Naito S."/>
            <person name="Nakashima M."/>
            <person name="Nakama Y."/>
            <person name="Nakamichi Y."/>
            <person name="Nakamura M."/>
            <person name="Meguro A."/>
            <person name="Negishi M."/>
            <person name="Ohta I."/>
            <person name="Ohta T."/>
            <person name="Okamoto M."/>
            <person name="Ono N."/>
            <person name="Saji S."/>
            <person name="Sakaguchi M."/>
            <person name="Sakai K."/>
            <person name="Shibata M."/>
            <person name="Shimokawa T."/>
            <person name="Song J."/>
            <person name="Takazaki Y."/>
            <person name="Terasawa K."/>
            <person name="Tsugane M."/>
            <person name="Tsuji K."/>
            <person name="Ueda S."/>
            <person name="Waki K."/>
            <person name="Yamagata H."/>
            <person name="Yamamoto M."/>
            <person name="Yamamoto S."/>
            <person name="Yamane H."/>
            <person name="Yoshiki S."/>
            <person name="Yoshihara R."/>
            <person name="Yukawa K."/>
            <person name="Zhong H."/>
            <person name="Yano M."/>
            <person name="Yuan Q."/>
            <person name="Ouyang S."/>
            <person name="Liu J."/>
            <person name="Jones K.M."/>
            <person name="Gansberger K."/>
            <person name="Moffat K."/>
            <person name="Hill J."/>
            <person name="Bera J."/>
            <person name="Fadrosh D."/>
            <person name="Jin S."/>
            <person name="Johri S."/>
            <person name="Kim M."/>
            <person name="Overton L."/>
            <person name="Reardon M."/>
            <person name="Tsitrin T."/>
            <person name="Vuong H."/>
            <person name="Weaver B."/>
            <person name="Ciecko A."/>
            <person name="Tallon L."/>
            <person name="Jackson J."/>
            <person name="Pai G."/>
            <person name="Aken S.V."/>
            <person name="Utterback T."/>
            <person name="Reidmuller S."/>
            <person name="Feldblyum T."/>
            <person name="Hsiao J."/>
            <person name="Zismann V."/>
            <person name="Iobst S."/>
            <person name="de Vazeille A.R."/>
            <person name="Buell C.R."/>
            <person name="Ying K."/>
            <person name="Li Y."/>
            <person name="Lu T."/>
            <person name="Huang Y."/>
            <person name="Zhao Q."/>
            <person name="Feng Q."/>
            <person name="Zhang L."/>
            <person name="Zhu J."/>
            <person name="Weng Q."/>
            <person name="Mu J."/>
            <person name="Lu Y."/>
            <person name="Fan D."/>
            <person name="Liu Y."/>
            <person name="Guan J."/>
            <person name="Zhang Y."/>
            <person name="Yu S."/>
            <person name="Liu X."/>
            <person name="Zhang Y."/>
            <person name="Hong G."/>
            <person name="Han B."/>
            <person name="Choisne N."/>
            <person name="Demange N."/>
            <person name="Orjeda G."/>
            <person name="Samain S."/>
            <person name="Cattolico L."/>
            <person name="Pelletier E."/>
            <person name="Couloux A."/>
            <person name="Segurens B."/>
            <person name="Wincker P."/>
            <person name="D'Hont A."/>
            <person name="Scarpelli C."/>
            <person name="Weissenbach J."/>
            <person name="Salanoubat M."/>
            <person name="Quetier F."/>
            <person name="Yu Y."/>
            <person name="Kim H.R."/>
            <person name="Rambo T."/>
            <person name="Currie J."/>
            <person name="Collura K."/>
            <person name="Luo M."/>
            <person name="Yang T."/>
            <person name="Ammiraju J.S.S."/>
            <person name="Engler F."/>
            <person name="Soderlund C."/>
            <person name="Wing R.A."/>
            <person name="Palmer L.E."/>
            <person name="de la Bastide M."/>
            <person name="Spiegel L."/>
            <person name="Nascimento L."/>
            <person name="Zutavern T."/>
            <person name="O'Shaughnessy A."/>
            <person name="Dike S."/>
            <person name="Dedhia N."/>
            <person name="Preston R."/>
            <person name="Balija V."/>
            <person name="McCombie W.R."/>
            <person name="Chow T."/>
            <person name="Chen H."/>
            <person name="Chung M."/>
            <person name="Chen C."/>
            <person name="Shaw J."/>
            <person name="Wu H."/>
            <person name="Hsiao K."/>
            <person name="Chao Y."/>
            <person name="Chu M."/>
            <person name="Cheng C."/>
            <person name="Hour A."/>
            <person name="Lee P."/>
            <person name="Lin S."/>
            <person name="Lin Y."/>
            <person name="Liou J."/>
            <person name="Liu S."/>
            <person name="Hsing Y."/>
            <person name="Raghuvanshi S."/>
            <person name="Mohanty A."/>
            <person name="Bharti A.K."/>
            <person name="Gaur A."/>
            <person name="Gupta V."/>
            <person name="Kumar D."/>
            <person name="Ravi V."/>
            <person name="Vij S."/>
            <person name="Kapur A."/>
            <person name="Khurana P."/>
            <person name="Khurana P."/>
            <person name="Khurana J.P."/>
            <person name="Tyagi A.K."/>
            <person name="Gaikwad K."/>
            <person name="Singh A."/>
            <person name="Dalal V."/>
            <person name="Srivastava S."/>
            <person name="Dixit A."/>
            <person name="Pal A.K."/>
            <person name="Ghazi I.A."/>
            <person name="Yadav M."/>
            <person name="Pandit A."/>
            <person name="Bhargava A."/>
            <person name="Sureshbabu K."/>
            <person name="Batra K."/>
            <person name="Sharma T.R."/>
            <person name="Mohapatra T."/>
            <person name="Singh N.K."/>
            <person name="Messing J."/>
            <person name="Nelson A.B."/>
            <person name="Fuks G."/>
            <person name="Kavchok S."/>
            <person name="Keizer G."/>
            <person name="Linton E."/>
            <person name="Llaca V."/>
            <person name="Song R."/>
            <person name="Tanyolac B."/>
            <person name="Young S."/>
            <person name="Ho-Il K."/>
            <person name="Hahn J.H."/>
            <person name="Sangsakoo G."/>
            <person name="Vanavichit A."/>
            <person name="de Mattos Luiz.A.T."/>
            <person name="Zimmer P.D."/>
            <person name="Malone G."/>
            <person name="Dellagostin O."/>
            <person name="de Oliveira A.C."/>
            <person name="Bevan M."/>
            <person name="Bancroft I."/>
            <person name="Minx P."/>
            <person name="Cordum H."/>
            <person name="Wilson R."/>
            <person name="Cheng Z."/>
            <person name="Jin W."/>
            <person name="Jiang J."/>
            <person name="Leong S.A."/>
            <person name="Iwama H."/>
            <person name="Gojobori T."/>
            <person name="Itoh T."/>
            <person name="Niimura Y."/>
            <person name="Fujii Y."/>
            <person name="Habara T."/>
            <person name="Sakai H."/>
            <person name="Sato Y."/>
            <person name="Wilson G."/>
            <person name="Kumar K."/>
            <person name="McCouch S."/>
            <person name="Juretic N."/>
            <person name="Hoen D."/>
            <person name="Wright S."/>
            <person name="Bruskiewich R."/>
            <person name="Bureau T."/>
            <person name="Miyao A."/>
            <person name="Hirochika H."/>
            <person name="Nishikawa T."/>
            <person name="Kadowaki K."/>
            <person name="Sugiura M."/>
            <person name="Burr B."/>
            <person name="Sasaki T."/>
        </authorList>
    </citation>
    <scope>NUCLEOTIDE SEQUENCE [LARGE SCALE GENOMIC DNA]</scope>
    <source>
        <strain evidence="2">cv. Nipponbare</strain>
    </source>
</reference>
<dbReference type="AlphaFoldDB" id="A0A0P0VBT2"/>
<protein>
    <submittedName>
        <fullName evidence="1">Os01g0908001 protein</fullName>
    </submittedName>
</protein>
<accession>A0A0P0VBT2</accession>
<sequence length="108" mass="11345">MTQLKWVAMGPHTTTPCNLKGHTATEPKAAAVAGRCVCSSPAMHVVRTTSPCSRGTGKCVHVLPHAHQHLCMRVCGEAADAKRRLASYSSRSCVCSSSVCTVLLLLAG</sequence>